<name>A0A9W3HNS9_CAMBA</name>
<dbReference type="InterPro" id="IPR011009">
    <property type="entry name" value="Kinase-like_dom_sf"/>
</dbReference>
<dbReference type="GO" id="GO:0005524">
    <property type="term" value="F:ATP binding"/>
    <property type="evidence" value="ECO:0007669"/>
    <property type="project" value="UniProtKB-KW"/>
</dbReference>
<accession>A0A9W3HNS9</accession>
<dbReference type="GO" id="GO:0043235">
    <property type="term" value="C:receptor complex"/>
    <property type="evidence" value="ECO:0007669"/>
    <property type="project" value="TreeGrafter"/>
</dbReference>
<feature type="domain" description="Serine-threonine/tyrosine-protein kinase catalytic" evidence="3">
    <location>
        <begin position="23"/>
        <end position="77"/>
    </location>
</feature>
<gene>
    <name evidence="4" type="primary">LOC123619160</name>
</gene>
<protein>
    <submittedName>
        <fullName evidence="4">Tyrosine-protein kinase receptor TYRO3-like</fullName>
    </submittedName>
</protein>
<dbReference type="AlphaFoldDB" id="A0A9W3HNS9"/>
<evidence type="ECO:0000256" key="2">
    <source>
        <dbReference type="ARBA" id="ARBA00022840"/>
    </source>
</evidence>
<proteinExistence type="predicted"/>
<dbReference type="RefSeq" id="XP_045378648.1">
    <property type="nucleotide sequence ID" value="XM_045522692.1"/>
</dbReference>
<organism evidence="4">
    <name type="scientific">Camelus bactrianus</name>
    <name type="common">Bactrian camel</name>
    <dbReference type="NCBI Taxonomy" id="9837"/>
    <lineage>
        <taxon>Eukaryota</taxon>
        <taxon>Metazoa</taxon>
        <taxon>Chordata</taxon>
        <taxon>Craniata</taxon>
        <taxon>Vertebrata</taxon>
        <taxon>Euteleostomi</taxon>
        <taxon>Mammalia</taxon>
        <taxon>Eutheria</taxon>
        <taxon>Laurasiatheria</taxon>
        <taxon>Artiodactyla</taxon>
        <taxon>Tylopoda</taxon>
        <taxon>Camelidae</taxon>
        <taxon>Camelus</taxon>
    </lineage>
</organism>
<dbReference type="Pfam" id="PF07714">
    <property type="entry name" value="PK_Tyr_Ser-Thr"/>
    <property type="match status" value="1"/>
</dbReference>
<evidence type="ECO:0000259" key="3">
    <source>
        <dbReference type="Pfam" id="PF07714"/>
    </source>
</evidence>
<dbReference type="Gene3D" id="1.10.510.10">
    <property type="entry name" value="Transferase(Phosphotransferase) domain 1"/>
    <property type="match status" value="1"/>
</dbReference>
<dbReference type="SUPFAM" id="SSF56112">
    <property type="entry name" value="Protein kinase-like (PK-like)"/>
    <property type="match status" value="1"/>
</dbReference>
<evidence type="ECO:0000313" key="4">
    <source>
        <dbReference type="RefSeq" id="XP_045378648.1"/>
    </source>
</evidence>
<dbReference type="PANTHER" id="PTHR24416">
    <property type="entry name" value="TYROSINE-PROTEIN KINASE RECEPTOR"/>
    <property type="match status" value="1"/>
</dbReference>
<dbReference type="GO" id="GO:0007169">
    <property type="term" value="P:cell surface receptor protein tyrosine kinase signaling pathway"/>
    <property type="evidence" value="ECO:0007669"/>
    <property type="project" value="TreeGrafter"/>
</dbReference>
<dbReference type="PANTHER" id="PTHR24416:SF611">
    <property type="entry name" value="TYROSINE-PROTEIN KINASE TRANSMEMBRANE RECEPTOR ROR"/>
    <property type="match status" value="1"/>
</dbReference>
<keyword evidence="1" id="KW-0547">Nucleotide-binding</keyword>
<sequence>MQRVRAGPQDTGFSASTAPLVLPPAGMSNHEAFLKVEAGYRMPCPSECPPTTYKLMLCCWHRDPTQRPGFKELREQLSSCTRSPDACYLVRGGCPWPPASAISSCHQGIWGLHLDTVAKKTGWGSGQPWRYAPPPGSSLSTSLWTTGEPNPQLCSLCGHTEGKQDRGCSLWGPLAIQVPWNGPVRMRQSADGEVREWAPPRAC</sequence>
<dbReference type="GO" id="GO:0005886">
    <property type="term" value="C:plasma membrane"/>
    <property type="evidence" value="ECO:0007669"/>
    <property type="project" value="TreeGrafter"/>
</dbReference>
<dbReference type="GO" id="GO:0004714">
    <property type="term" value="F:transmembrane receptor protein tyrosine kinase activity"/>
    <property type="evidence" value="ECO:0007669"/>
    <property type="project" value="TreeGrafter"/>
</dbReference>
<dbReference type="InterPro" id="IPR050122">
    <property type="entry name" value="RTK"/>
</dbReference>
<dbReference type="InterPro" id="IPR001245">
    <property type="entry name" value="Ser-Thr/Tyr_kinase_cat_dom"/>
</dbReference>
<keyword evidence="2" id="KW-0067">ATP-binding</keyword>
<evidence type="ECO:0000256" key="1">
    <source>
        <dbReference type="ARBA" id="ARBA00022741"/>
    </source>
</evidence>
<reference evidence="4" key="1">
    <citation type="submission" date="2025-08" db="UniProtKB">
        <authorList>
            <consortium name="RefSeq"/>
        </authorList>
    </citation>
    <scope>IDENTIFICATION</scope>
    <source>
        <tissue evidence="4">Blood</tissue>
    </source>
</reference>